<accession>A0A9Q0KXT3</accession>
<comment type="caution">
    <text evidence="1">The sequence shown here is derived from an EMBL/GenBank/DDBJ whole genome shotgun (WGS) entry which is preliminary data.</text>
</comment>
<evidence type="ECO:0000313" key="1">
    <source>
        <dbReference type="EMBL" id="KAJ4978650.1"/>
    </source>
</evidence>
<evidence type="ECO:0000313" key="2">
    <source>
        <dbReference type="Proteomes" id="UP001141806"/>
    </source>
</evidence>
<protein>
    <submittedName>
        <fullName evidence="1">Uncharacterized protein</fullName>
    </submittedName>
</protein>
<sequence length="291" mass="31642">MVGLAVGVCGVAGDARGSTKACVAVLHAVSHEIEDGIKAHKQRVTLYDLSMTMVFKADVLSSMGGTPEAMFNLLSNVLVIPCDDAMKMHKSVLLGVGVQTALIVFTVGGSNFETISRVFGSYAVMMLDLRQGWVNWGVTWVVAEKVVTQPVSSRGFSTARLLVGGFELTMVERPPESISTICAISHVEVSSAVCRCNQESCCSDWSGGEGNPHLGEMPSLSVARQENYGTPVAWIRTIGLESVEGVRDESLYSRKIKTCKRITWLGSVRSKKRRKCNQSVILHFEIKKKKV</sequence>
<proteinExistence type="predicted"/>
<dbReference type="EMBL" id="JAMYWD010000002">
    <property type="protein sequence ID" value="KAJ4978650.1"/>
    <property type="molecule type" value="Genomic_DNA"/>
</dbReference>
<reference evidence="1" key="1">
    <citation type="journal article" date="2023" name="Plant J.">
        <title>The genome of the king protea, Protea cynaroides.</title>
        <authorList>
            <person name="Chang J."/>
            <person name="Duong T.A."/>
            <person name="Schoeman C."/>
            <person name="Ma X."/>
            <person name="Roodt D."/>
            <person name="Barker N."/>
            <person name="Li Z."/>
            <person name="Van de Peer Y."/>
            <person name="Mizrachi E."/>
        </authorList>
    </citation>
    <scope>NUCLEOTIDE SEQUENCE</scope>
    <source>
        <tissue evidence="1">Young leaves</tissue>
    </source>
</reference>
<dbReference type="Proteomes" id="UP001141806">
    <property type="component" value="Unassembled WGS sequence"/>
</dbReference>
<dbReference type="AlphaFoldDB" id="A0A9Q0KXT3"/>
<keyword evidence="2" id="KW-1185">Reference proteome</keyword>
<name>A0A9Q0KXT3_9MAGN</name>
<gene>
    <name evidence="1" type="ORF">NE237_009430</name>
</gene>
<organism evidence="1 2">
    <name type="scientific">Protea cynaroides</name>
    <dbReference type="NCBI Taxonomy" id="273540"/>
    <lineage>
        <taxon>Eukaryota</taxon>
        <taxon>Viridiplantae</taxon>
        <taxon>Streptophyta</taxon>
        <taxon>Embryophyta</taxon>
        <taxon>Tracheophyta</taxon>
        <taxon>Spermatophyta</taxon>
        <taxon>Magnoliopsida</taxon>
        <taxon>Proteales</taxon>
        <taxon>Proteaceae</taxon>
        <taxon>Protea</taxon>
    </lineage>
</organism>